<keyword evidence="1" id="KW-0472">Membrane</keyword>
<evidence type="ECO:0000256" key="1">
    <source>
        <dbReference type="SAM" id="Phobius"/>
    </source>
</evidence>
<keyword evidence="1" id="KW-0812">Transmembrane</keyword>
<name>A0A2A4JJH9_HELVI</name>
<feature type="transmembrane region" description="Helical" evidence="1">
    <location>
        <begin position="95"/>
        <end position="114"/>
    </location>
</feature>
<evidence type="ECO:0000313" key="2">
    <source>
        <dbReference type="EMBL" id="PCG71926.1"/>
    </source>
</evidence>
<comment type="caution">
    <text evidence="2">The sequence shown here is derived from an EMBL/GenBank/DDBJ whole genome shotgun (WGS) entry which is preliminary data.</text>
</comment>
<dbReference type="AlphaFoldDB" id="A0A2A4JJH9"/>
<sequence length="215" mass="24819">MRVELPVLARCCICLPLRYGLIVWGYIRLCISLFLLTGVTTGFAELLNRERRPDEDRTLYLGIVGTVIVLTFNDIVLNILFIIGGHKKNLKFLRAYYIYSIILWILMILLYILFTAQSFSWLQSLSGEENGMMYVWMVVLDFIVYVGHIAMQFYFILLIRSEVVKLTTNCEFRFVNHAAQLEMKYDIDGAKVTCGSGNTNVEDTCKMSHENDPEQ</sequence>
<organism evidence="2">
    <name type="scientific">Heliothis virescens</name>
    <name type="common">Tobacco budworm moth</name>
    <dbReference type="NCBI Taxonomy" id="7102"/>
    <lineage>
        <taxon>Eukaryota</taxon>
        <taxon>Metazoa</taxon>
        <taxon>Ecdysozoa</taxon>
        <taxon>Arthropoda</taxon>
        <taxon>Hexapoda</taxon>
        <taxon>Insecta</taxon>
        <taxon>Pterygota</taxon>
        <taxon>Neoptera</taxon>
        <taxon>Endopterygota</taxon>
        <taxon>Lepidoptera</taxon>
        <taxon>Glossata</taxon>
        <taxon>Ditrysia</taxon>
        <taxon>Noctuoidea</taxon>
        <taxon>Noctuidae</taxon>
        <taxon>Heliothinae</taxon>
        <taxon>Heliothis</taxon>
    </lineage>
</organism>
<protein>
    <submittedName>
        <fullName evidence="2">Uncharacterized protein</fullName>
    </submittedName>
</protein>
<dbReference type="EMBL" id="NWSH01001267">
    <property type="protein sequence ID" value="PCG71926.1"/>
    <property type="molecule type" value="Genomic_DNA"/>
</dbReference>
<feature type="transmembrane region" description="Helical" evidence="1">
    <location>
        <begin position="21"/>
        <end position="39"/>
    </location>
</feature>
<proteinExistence type="predicted"/>
<reference evidence="2" key="1">
    <citation type="submission" date="2017-09" db="EMBL/GenBank/DDBJ databases">
        <title>Contemporary evolution of a Lepidopteran species, Heliothis virescens, in response to modern agricultural practices.</title>
        <authorList>
            <person name="Fritz M.L."/>
            <person name="Deyonke A.M."/>
            <person name="Papanicolaou A."/>
            <person name="Micinski S."/>
            <person name="Westbrook J."/>
            <person name="Gould F."/>
        </authorList>
    </citation>
    <scope>NUCLEOTIDE SEQUENCE [LARGE SCALE GENOMIC DNA]</scope>
    <source>
        <strain evidence="2">HvINT-</strain>
        <tissue evidence="2">Whole body</tissue>
    </source>
</reference>
<feature type="transmembrane region" description="Helical" evidence="1">
    <location>
        <begin position="134"/>
        <end position="159"/>
    </location>
</feature>
<keyword evidence="1" id="KW-1133">Transmembrane helix</keyword>
<gene>
    <name evidence="2" type="ORF">B5V51_1347</name>
</gene>
<feature type="transmembrane region" description="Helical" evidence="1">
    <location>
        <begin position="59"/>
        <end position="83"/>
    </location>
</feature>
<accession>A0A2A4JJH9</accession>